<dbReference type="Pfam" id="PF13535">
    <property type="entry name" value="ATP-grasp_4"/>
    <property type="match status" value="1"/>
</dbReference>
<dbReference type="Gene3D" id="3.30.1490.20">
    <property type="entry name" value="ATP-grasp fold, A domain"/>
    <property type="match status" value="1"/>
</dbReference>
<dbReference type="PANTHER" id="PTHR43585">
    <property type="entry name" value="FUMIPYRROLE BIOSYNTHESIS PROTEIN C"/>
    <property type="match status" value="1"/>
</dbReference>
<dbReference type="InterPro" id="IPR052032">
    <property type="entry name" value="ATP-dep_AA_Ligase"/>
</dbReference>
<dbReference type="PROSITE" id="PS50975">
    <property type="entry name" value="ATP_GRASP"/>
    <property type="match status" value="1"/>
</dbReference>
<dbReference type="RefSeq" id="WP_345400457.1">
    <property type="nucleotide sequence ID" value="NZ_BAABHG010000011.1"/>
</dbReference>
<dbReference type="Gene3D" id="3.30.470.20">
    <property type="entry name" value="ATP-grasp fold, B domain"/>
    <property type="match status" value="1"/>
</dbReference>
<feature type="domain" description="ATP-grasp" evidence="5">
    <location>
        <begin position="118"/>
        <end position="311"/>
    </location>
</feature>
<evidence type="ECO:0000256" key="3">
    <source>
        <dbReference type="ARBA" id="ARBA00022840"/>
    </source>
</evidence>
<accession>A0ABW5GRM0</accession>
<keyword evidence="7" id="KW-1185">Reference proteome</keyword>
<organism evidence="6 7">
    <name type="scientific">Amycolatopsis samaneae</name>
    <dbReference type="NCBI Taxonomy" id="664691"/>
    <lineage>
        <taxon>Bacteria</taxon>
        <taxon>Bacillati</taxon>
        <taxon>Actinomycetota</taxon>
        <taxon>Actinomycetes</taxon>
        <taxon>Pseudonocardiales</taxon>
        <taxon>Pseudonocardiaceae</taxon>
        <taxon>Amycolatopsis</taxon>
    </lineage>
</organism>
<proteinExistence type="predicted"/>
<evidence type="ECO:0000259" key="5">
    <source>
        <dbReference type="PROSITE" id="PS50975"/>
    </source>
</evidence>
<dbReference type="InterPro" id="IPR011761">
    <property type="entry name" value="ATP-grasp"/>
</dbReference>
<reference evidence="7" key="1">
    <citation type="journal article" date="2019" name="Int. J. Syst. Evol. Microbiol.">
        <title>The Global Catalogue of Microorganisms (GCM) 10K type strain sequencing project: providing services to taxonomists for standard genome sequencing and annotation.</title>
        <authorList>
            <consortium name="The Broad Institute Genomics Platform"/>
            <consortium name="The Broad Institute Genome Sequencing Center for Infectious Disease"/>
            <person name="Wu L."/>
            <person name="Ma J."/>
        </authorList>
    </citation>
    <scope>NUCLEOTIDE SEQUENCE [LARGE SCALE GENOMIC DNA]</scope>
    <source>
        <strain evidence="7">CGMCC 4.7643</strain>
    </source>
</reference>
<dbReference type="InterPro" id="IPR040570">
    <property type="entry name" value="LAL_C2"/>
</dbReference>
<dbReference type="InterPro" id="IPR013815">
    <property type="entry name" value="ATP_grasp_subdomain_1"/>
</dbReference>
<evidence type="ECO:0000256" key="1">
    <source>
        <dbReference type="ARBA" id="ARBA00022598"/>
    </source>
</evidence>
<dbReference type="Gene3D" id="3.40.50.20">
    <property type="match status" value="1"/>
</dbReference>
<sequence>MTSSEDDRAARTLVILGGADGSVSTYERARELGFRTICVDVRPGAPAVAFADEFLQVSVRAPEQIAAALAGRGDLAGVLCPASDVGLPALAWLTRHWKLPDPLPAEAVRASTDKSVFRALCDRLGLPSYRSVDGTPGPELARAAQQLRFPTLVKPVDSSGSRGVVACPGPGRLGTAFTESLAFSPSGRLVVEEHLDGTHFTIEALVVDGRIVFHAVTDRTLTPPPFFVTASHLLPGELPADVELRLIEALDQICTELGYRTGPLTLDAVLSRDGRLYLIEMGARMGGNGLAEAIQHCHGADLIAAGIAAATGGEVRLDLHEPRPTLVHILASDRGGHLSRVDGVAAVRAMPGLVGLHLFADEGSFVRPYEQAGYKLGYVVLTATSVPELLDRENAVRGTLKFVLHEQDMAVPLP</sequence>
<gene>
    <name evidence="6" type="ORF">ACFSYJ_33285</name>
</gene>
<dbReference type="Proteomes" id="UP001597419">
    <property type="component" value="Unassembled WGS sequence"/>
</dbReference>
<evidence type="ECO:0000313" key="6">
    <source>
        <dbReference type="EMBL" id="MFD2463528.1"/>
    </source>
</evidence>
<keyword evidence="1" id="KW-0436">Ligase</keyword>
<dbReference type="EMBL" id="JBHUKU010000021">
    <property type="protein sequence ID" value="MFD2463528.1"/>
    <property type="molecule type" value="Genomic_DNA"/>
</dbReference>
<comment type="caution">
    <text evidence="6">The sequence shown here is derived from an EMBL/GenBank/DDBJ whole genome shotgun (WGS) entry which is preliminary data.</text>
</comment>
<evidence type="ECO:0000256" key="2">
    <source>
        <dbReference type="ARBA" id="ARBA00022741"/>
    </source>
</evidence>
<name>A0ABW5GRM0_9PSEU</name>
<dbReference type="SUPFAM" id="SSF56059">
    <property type="entry name" value="Glutathione synthetase ATP-binding domain-like"/>
    <property type="match status" value="1"/>
</dbReference>
<evidence type="ECO:0000256" key="4">
    <source>
        <dbReference type="PROSITE-ProRule" id="PRU00409"/>
    </source>
</evidence>
<dbReference type="PANTHER" id="PTHR43585:SF2">
    <property type="entry name" value="ATP-GRASP ENZYME FSQD"/>
    <property type="match status" value="1"/>
</dbReference>
<keyword evidence="2 4" id="KW-0547">Nucleotide-binding</keyword>
<evidence type="ECO:0000313" key="7">
    <source>
        <dbReference type="Proteomes" id="UP001597419"/>
    </source>
</evidence>
<keyword evidence="3 4" id="KW-0067">ATP-binding</keyword>
<dbReference type="Pfam" id="PF18603">
    <property type="entry name" value="LAL_C2"/>
    <property type="match status" value="1"/>
</dbReference>
<protein>
    <submittedName>
        <fullName evidence="6">ATP-grasp domain-containing protein</fullName>
    </submittedName>
</protein>